<proteinExistence type="predicted"/>
<feature type="region of interest" description="Disordered" evidence="1">
    <location>
        <begin position="1"/>
        <end position="35"/>
    </location>
</feature>
<evidence type="ECO:0000256" key="1">
    <source>
        <dbReference type="SAM" id="MobiDB-lite"/>
    </source>
</evidence>
<evidence type="ECO:0000313" key="2">
    <source>
        <dbReference type="EMBL" id="CAE0653429.1"/>
    </source>
</evidence>
<gene>
    <name evidence="2" type="ORF">HAKA00212_LOCUS26159</name>
</gene>
<dbReference type="EMBL" id="HBIU01060491">
    <property type="protein sequence ID" value="CAE0653429.1"/>
    <property type="molecule type" value="Transcribed_RNA"/>
</dbReference>
<accession>A0A7S4DJG2</accession>
<feature type="region of interest" description="Disordered" evidence="1">
    <location>
        <begin position="214"/>
        <end position="237"/>
    </location>
</feature>
<feature type="compositionally biased region" description="Low complexity" evidence="1">
    <location>
        <begin position="276"/>
        <end position="288"/>
    </location>
</feature>
<dbReference type="AlphaFoldDB" id="A0A7S4DJG2"/>
<protein>
    <submittedName>
        <fullName evidence="2">Uncharacterized protein</fullName>
    </submittedName>
</protein>
<reference evidence="2" key="1">
    <citation type="submission" date="2021-01" db="EMBL/GenBank/DDBJ databases">
        <authorList>
            <person name="Corre E."/>
            <person name="Pelletier E."/>
            <person name="Niang G."/>
            <person name="Scheremetjew M."/>
            <person name="Finn R."/>
            <person name="Kale V."/>
            <person name="Holt S."/>
            <person name="Cochrane G."/>
            <person name="Meng A."/>
            <person name="Brown T."/>
            <person name="Cohen L."/>
        </authorList>
    </citation>
    <scope>NUCLEOTIDE SEQUENCE</scope>
    <source>
        <strain evidence="2">CCMP3107</strain>
    </source>
</reference>
<feature type="compositionally biased region" description="Polar residues" evidence="1">
    <location>
        <begin position="181"/>
        <end position="192"/>
    </location>
</feature>
<feature type="compositionally biased region" description="Basic and acidic residues" evidence="1">
    <location>
        <begin position="162"/>
        <end position="180"/>
    </location>
</feature>
<feature type="region of interest" description="Disordered" evidence="1">
    <location>
        <begin position="162"/>
        <end position="192"/>
    </location>
</feature>
<feature type="compositionally biased region" description="Polar residues" evidence="1">
    <location>
        <begin position="1"/>
        <end position="14"/>
    </location>
</feature>
<name>A0A7S4DJG2_HETAK</name>
<feature type="compositionally biased region" description="Polar residues" evidence="1">
    <location>
        <begin position="326"/>
        <end position="337"/>
    </location>
</feature>
<feature type="region of interest" description="Disordered" evidence="1">
    <location>
        <begin position="249"/>
        <end position="343"/>
    </location>
</feature>
<organism evidence="2">
    <name type="scientific">Heterosigma akashiwo</name>
    <name type="common">Chromophytic alga</name>
    <name type="synonym">Heterosigma carterae</name>
    <dbReference type="NCBI Taxonomy" id="2829"/>
    <lineage>
        <taxon>Eukaryota</taxon>
        <taxon>Sar</taxon>
        <taxon>Stramenopiles</taxon>
        <taxon>Ochrophyta</taxon>
        <taxon>Raphidophyceae</taxon>
        <taxon>Chattonellales</taxon>
        <taxon>Chattonellaceae</taxon>
        <taxon>Heterosigma</taxon>
    </lineage>
</organism>
<sequence length="365" mass="40791">MQQSEINPTFQQKLLSPVGNPEESHSMDKARSLQGGAQRIIKKIVEVDKDPHRSVGSNVLPGRVRSAPSAFLCERRNNVREGRSIGTENSRALSGCHAKSWNSTTQAAKVYFQPRRMRGVFPRQNQNQTHALQCHRNCDNERAKTLSESDCIHHRSLSATLKVEKSSGTRANPKKEHSTGHDQNSSLYACSPNKSQESEGWWWGQEEGLEFWEGSVPGIHDSGRSDGGEANTSDSSNLAEEWDKEFKIEKKQACRQDQQQQLPNSQTGSKNWRPVSGFSSPHSLSFSSSKKDSSGKAISRPVAGETPRKTAIIGGGPVLLKKKLCHSQQRPQKSKQGTKADPVKLYHEMQARRSMQDKKKKYNYT</sequence>
<feature type="compositionally biased region" description="Basic and acidic residues" evidence="1">
    <location>
        <begin position="22"/>
        <end position="31"/>
    </location>
</feature>